<accession>A0ABV7HG57</accession>
<protein>
    <submittedName>
        <fullName evidence="2">Uncharacterized protein</fullName>
    </submittedName>
</protein>
<proteinExistence type="predicted"/>
<gene>
    <name evidence="2" type="ORF">ACFOEK_11795</name>
</gene>
<dbReference type="EMBL" id="JBHRSZ010000004">
    <property type="protein sequence ID" value="MFC3151711.1"/>
    <property type="molecule type" value="Genomic_DNA"/>
</dbReference>
<name>A0ABV7HG57_9GAMM</name>
<dbReference type="RefSeq" id="WP_386720986.1">
    <property type="nucleotide sequence ID" value="NZ_JBHRSZ010000004.1"/>
</dbReference>
<comment type="caution">
    <text evidence="2">The sequence shown here is derived from an EMBL/GenBank/DDBJ whole genome shotgun (WGS) entry which is preliminary data.</text>
</comment>
<evidence type="ECO:0000313" key="2">
    <source>
        <dbReference type="EMBL" id="MFC3151711.1"/>
    </source>
</evidence>
<evidence type="ECO:0000313" key="3">
    <source>
        <dbReference type="Proteomes" id="UP001595476"/>
    </source>
</evidence>
<feature type="region of interest" description="Disordered" evidence="1">
    <location>
        <begin position="68"/>
        <end position="93"/>
    </location>
</feature>
<dbReference type="Proteomes" id="UP001595476">
    <property type="component" value="Unassembled WGS sequence"/>
</dbReference>
<sequence>MKRKPTKAQLRKMLDQEMGQYAHDGGEILEVAQGVSGVQGGPLKAQETIIFDGNKEPRSYVNDVVAAIDSRKKKSKPPAKKSQGSKQPKRKLIYDDFGEPLRWVWDDE</sequence>
<reference evidence="3" key="1">
    <citation type="journal article" date="2019" name="Int. J. Syst. Evol. Microbiol.">
        <title>The Global Catalogue of Microorganisms (GCM) 10K type strain sequencing project: providing services to taxonomists for standard genome sequencing and annotation.</title>
        <authorList>
            <consortium name="The Broad Institute Genomics Platform"/>
            <consortium name="The Broad Institute Genome Sequencing Center for Infectious Disease"/>
            <person name="Wu L."/>
            <person name="Ma J."/>
        </authorList>
    </citation>
    <scope>NUCLEOTIDE SEQUENCE [LARGE SCALE GENOMIC DNA]</scope>
    <source>
        <strain evidence="3">KCTC 52438</strain>
    </source>
</reference>
<organism evidence="2 3">
    <name type="scientific">Litoribrevibacter euphylliae</name>
    <dbReference type="NCBI Taxonomy" id="1834034"/>
    <lineage>
        <taxon>Bacteria</taxon>
        <taxon>Pseudomonadati</taxon>
        <taxon>Pseudomonadota</taxon>
        <taxon>Gammaproteobacteria</taxon>
        <taxon>Oceanospirillales</taxon>
        <taxon>Oceanospirillaceae</taxon>
        <taxon>Litoribrevibacter</taxon>
    </lineage>
</organism>
<evidence type="ECO:0000256" key="1">
    <source>
        <dbReference type="SAM" id="MobiDB-lite"/>
    </source>
</evidence>
<keyword evidence="3" id="KW-1185">Reference proteome</keyword>